<evidence type="ECO:0008006" key="4">
    <source>
        <dbReference type="Google" id="ProtNLM"/>
    </source>
</evidence>
<name>A0A5C3PH93_9APHY</name>
<sequence length="94" mass="10243">MLAMCALSLILCIRATLVEGSILSLLRGTERMVCGPNLHLLTPHLQSSSPPRARTCARRIHFGGSSLALGCFRMRARARIGRARSPSESERRAA</sequence>
<protein>
    <recommendedName>
        <fullName evidence="4">Secreted protein</fullName>
    </recommendedName>
</protein>
<organism evidence="2 3">
    <name type="scientific">Polyporus arcularius HHB13444</name>
    <dbReference type="NCBI Taxonomy" id="1314778"/>
    <lineage>
        <taxon>Eukaryota</taxon>
        <taxon>Fungi</taxon>
        <taxon>Dikarya</taxon>
        <taxon>Basidiomycota</taxon>
        <taxon>Agaricomycotina</taxon>
        <taxon>Agaricomycetes</taxon>
        <taxon>Polyporales</taxon>
        <taxon>Polyporaceae</taxon>
        <taxon>Polyporus</taxon>
    </lineage>
</organism>
<dbReference type="AlphaFoldDB" id="A0A5C3PH93"/>
<dbReference type="InParanoid" id="A0A5C3PH93"/>
<reference evidence="2 3" key="1">
    <citation type="journal article" date="2019" name="Nat. Ecol. Evol.">
        <title>Megaphylogeny resolves global patterns of mushroom evolution.</title>
        <authorList>
            <person name="Varga T."/>
            <person name="Krizsan K."/>
            <person name="Foldi C."/>
            <person name="Dima B."/>
            <person name="Sanchez-Garcia M."/>
            <person name="Sanchez-Ramirez S."/>
            <person name="Szollosi G.J."/>
            <person name="Szarkandi J.G."/>
            <person name="Papp V."/>
            <person name="Albert L."/>
            <person name="Andreopoulos W."/>
            <person name="Angelini C."/>
            <person name="Antonin V."/>
            <person name="Barry K.W."/>
            <person name="Bougher N.L."/>
            <person name="Buchanan P."/>
            <person name="Buyck B."/>
            <person name="Bense V."/>
            <person name="Catcheside P."/>
            <person name="Chovatia M."/>
            <person name="Cooper J."/>
            <person name="Damon W."/>
            <person name="Desjardin D."/>
            <person name="Finy P."/>
            <person name="Geml J."/>
            <person name="Haridas S."/>
            <person name="Hughes K."/>
            <person name="Justo A."/>
            <person name="Karasinski D."/>
            <person name="Kautmanova I."/>
            <person name="Kiss B."/>
            <person name="Kocsube S."/>
            <person name="Kotiranta H."/>
            <person name="LaButti K.M."/>
            <person name="Lechner B.E."/>
            <person name="Liimatainen K."/>
            <person name="Lipzen A."/>
            <person name="Lukacs Z."/>
            <person name="Mihaltcheva S."/>
            <person name="Morgado L.N."/>
            <person name="Niskanen T."/>
            <person name="Noordeloos M.E."/>
            <person name="Ohm R.A."/>
            <person name="Ortiz-Santana B."/>
            <person name="Ovrebo C."/>
            <person name="Racz N."/>
            <person name="Riley R."/>
            <person name="Savchenko A."/>
            <person name="Shiryaev A."/>
            <person name="Soop K."/>
            <person name="Spirin V."/>
            <person name="Szebenyi C."/>
            <person name="Tomsovsky M."/>
            <person name="Tulloss R.E."/>
            <person name="Uehling J."/>
            <person name="Grigoriev I.V."/>
            <person name="Vagvolgyi C."/>
            <person name="Papp T."/>
            <person name="Martin F.M."/>
            <person name="Miettinen O."/>
            <person name="Hibbett D.S."/>
            <person name="Nagy L.G."/>
        </authorList>
    </citation>
    <scope>NUCLEOTIDE SEQUENCE [LARGE SCALE GENOMIC DNA]</scope>
    <source>
        <strain evidence="2 3">HHB13444</strain>
    </source>
</reference>
<feature type="signal peptide" evidence="1">
    <location>
        <begin position="1"/>
        <end position="20"/>
    </location>
</feature>
<gene>
    <name evidence="2" type="ORF">K466DRAFT_65071</name>
</gene>
<keyword evidence="3" id="KW-1185">Reference proteome</keyword>
<dbReference type="Proteomes" id="UP000308197">
    <property type="component" value="Unassembled WGS sequence"/>
</dbReference>
<evidence type="ECO:0000313" key="3">
    <source>
        <dbReference type="Proteomes" id="UP000308197"/>
    </source>
</evidence>
<evidence type="ECO:0000313" key="2">
    <source>
        <dbReference type="EMBL" id="TFK88632.1"/>
    </source>
</evidence>
<accession>A0A5C3PH93</accession>
<feature type="chain" id="PRO_5022879133" description="Secreted protein" evidence="1">
    <location>
        <begin position="21"/>
        <end position="94"/>
    </location>
</feature>
<dbReference type="EMBL" id="ML211105">
    <property type="protein sequence ID" value="TFK88632.1"/>
    <property type="molecule type" value="Genomic_DNA"/>
</dbReference>
<evidence type="ECO:0000256" key="1">
    <source>
        <dbReference type="SAM" id="SignalP"/>
    </source>
</evidence>
<proteinExistence type="predicted"/>
<keyword evidence="1" id="KW-0732">Signal</keyword>